<dbReference type="RefSeq" id="WP_188321098.1">
    <property type="nucleotide sequence ID" value="NZ_CP060203.1"/>
</dbReference>
<evidence type="ECO:0000259" key="1">
    <source>
        <dbReference type="PROSITE" id="PS51301"/>
    </source>
</evidence>
<evidence type="ECO:0000313" key="2">
    <source>
        <dbReference type="EMBL" id="QNS41244.1"/>
    </source>
</evidence>
<proteinExistence type="predicted"/>
<dbReference type="InterPro" id="IPR018004">
    <property type="entry name" value="KilA/APSES_HTH"/>
</dbReference>
<evidence type="ECO:0000313" key="3">
    <source>
        <dbReference type="Proteomes" id="UP000516438"/>
    </source>
</evidence>
<dbReference type="SMART" id="SM01252">
    <property type="entry name" value="KilA-N"/>
    <property type="match status" value="1"/>
</dbReference>
<reference evidence="2 3" key="1">
    <citation type="submission" date="2020-07" db="EMBL/GenBank/DDBJ databases">
        <title>Complete genome and description of Chryseobacterium manosquense strain Marseille-Q2069 sp. nov.</title>
        <authorList>
            <person name="Boxberger M."/>
        </authorList>
    </citation>
    <scope>NUCLEOTIDE SEQUENCE [LARGE SCALE GENOMIC DNA]</scope>
    <source>
        <strain evidence="2 3">Marseille-Q2069</strain>
    </source>
</reference>
<dbReference type="EMBL" id="CP060203">
    <property type="protein sequence ID" value="QNS41244.1"/>
    <property type="molecule type" value="Genomic_DNA"/>
</dbReference>
<dbReference type="Proteomes" id="UP000516438">
    <property type="component" value="Chromosome"/>
</dbReference>
<accession>A0A7H1DW86</accession>
<gene>
    <name evidence="2" type="ORF">H0S70_13090</name>
</gene>
<dbReference type="InterPro" id="IPR017880">
    <property type="entry name" value="KilA_N"/>
</dbReference>
<dbReference type="PROSITE" id="PS51301">
    <property type="entry name" value="KILA_N"/>
    <property type="match status" value="1"/>
</dbReference>
<dbReference type="Pfam" id="PF04383">
    <property type="entry name" value="KilA-N"/>
    <property type="match status" value="1"/>
</dbReference>
<name>A0A7H1DW86_9FLAO</name>
<dbReference type="KEGG" id="cmaq:H0S70_13090"/>
<dbReference type="AlphaFoldDB" id="A0A7H1DW86"/>
<feature type="domain" description="KilA-N" evidence="1">
    <location>
        <begin position="3"/>
        <end position="140"/>
    </location>
</feature>
<protein>
    <submittedName>
        <fullName evidence="2">KilA-N domain-containing protein</fullName>
    </submittedName>
</protein>
<sequence length="306" mass="35374">MAKNNSITVQNIKIAITSINNEDYISLTDMVKAKDDDSRAADIIKNWLRNRGTLEFLGTWESIYNPDFKVVEFDHFRKEAGLPTFTMSVSNWVESTNAIGIISKQGKYGGTYAHKDIAFEFGSAISPVFKLYIIKEYQRLKEIESNSYGLEWNVRRILSKANYQIHTDAVKNYIVPNLSYSQKKEWVYAEEADLLNIVLFGCTAKQWREANPERVLKGENIRDIASINELAILTNLESLNATLIKNKLNKKERFRILLDMVKEQRQTLDKIDYIKSIKKLKDSTFVDEQQKIITDPENDIKNKNKT</sequence>
<organism evidence="2 3">
    <name type="scientific">Chryseobacterium manosquense</name>
    <dbReference type="NCBI Taxonomy" id="2754694"/>
    <lineage>
        <taxon>Bacteria</taxon>
        <taxon>Pseudomonadati</taxon>
        <taxon>Bacteroidota</taxon>
        <taxon>Flavobacteriia</taxon>
        <taxon>Flavobacteriales</taxon>
        <taxon>Weeksellaceae</taxon>
        <taxon>Chryseobacterium group</taxon>
        <taxon>Chryseobacterium</taxon>
    </lineage>
</organism>
<keyword evidence="3" id="KW-1185">Reference proteome</keyword>